<organism evidence="1 2">
    <name type="scientific">Aedes aegypti</name>
    <name type="common">Yellowfever mosquito</name>
    <name type="synonym">Culex aegypti</name>
    <dbReference type="NCBI Taxonomy" id="7159"/>
    <lineage>
        <taxon>Eukaryota</taxon>
        <taxon>Metazoa</taxon>
        <taxon>Ecdysozoa</taxon>
        <taxon>Arthropoda</taxon>
        <taxon>Hexapoda</taxon>
        <taxon>Insecta</taxon>
        <taxon>Pterygota</taxon>
        <taxon>Neoptera</taxon>
        <taxon>Endopterygota</taxon>
        <taxon>Diptera</taxon>
        <taxon>Nematocera</taxon>
        <taxon>Culicoidea</taxon>
        <taxon>Culicidae</taxon>
        <taxon>Culicinae</taxon>
        <taxon>Aedini</taxon>
        <taxon>Aedes</taxon>
        <taxon>Stegomyia</taxon>
    </lineage>
</organism>
<dbReference type="PaxDb" id="7159-AAEL017353-PA"/>
<reference evidence="1" key="2">
    <citation type="journal article" date="2007" name="Science">
        <title>Genome sequence of Aedes aegypti, a major arbovirus vector.</title>
        <authorList>
            <person name="Nene V."/>
            <person name="Wortman J.R."/>
            <person name="Lawson D."/>
            <person name="Haas B."/>
            <person name="Kodira C."/>
            <person name="Tu Z.J."/>
            <person name="Loftus B."/>
            <person name="Xi Z."/>
            <person name="Megy K."/>
            <person name="Grabherr M."/>
            <person name="Ren Q."/>
            <person name="Zdobnov E.M."/>
            <person name="Lobo N.F."/>
            <person name="Campbell K.S."/>
            <person name="Brown S.E."/>
            <person name="Bonaldo M.F."/>
            <person name="Zhu J."/>
            <person name="Sinkins S.P."/>
            <person name="Hogenkamp D.G."/>
            <person name="Amedeo P."/>
            <person name="Arensburger P."/>
            <person name="Atkinson P.W."/>
            <person name="Bidwell S."/>
            <person name="Biedler J."/>
            <person name="Birney E."/>
            <person name="Bruggner R.V."/>
            <person name="Costas J."/>
            <person name="Coy M.R."/>
            <person name="Crabtree J."/>
            <person name="Crawford M."/>
            <person name="Debruyn B."/>
            <person name="Decaprio D."/>
            <person name="Eiglmeier K."/>
            <person name="Eisenstadt E."/>
            <person name="El-Dorry H."/>
            <person name="Gelbart W.M."/>
            <person name="Gomes S.L."/>
            <person name="Hammond M."/>
            <person name="Hannick L.I."/>
            <person name="Hogan J.R."/>
            <person name="Holmes M.H."/>
            <person name="Jaffe D."/>
            <person name="Johnston J.S."/>
            <person name="Kennedy R.C."/>
            <person name="Koo H."/>
            <person name="Kravitz S."/>
            <person name="Kriventseva E.V."/>
            <person name="Kulp D."/>
            <person name="Labutti K."/>
            <person name="Lee E."/>
            <person name="Li S."/>
            <person name="Lovin D.D."/>
            <person name="Mao C."/>
            <person name="Mauceli E."/>
            <person name="Menck C.F."/>
            <person name="Miller J.R."/>
            <person name="Montgomery P."/>
            <person name="Mori A."/>
            <person name="Nascimento A.L."/>
            <person name="Naveira H.F."/>
            <person name="Nusbaum C."/>
            <person name="O'leary S."/>
            <person name="Orvis J."/>
            <person name="Pertea M."/>
            <person name="Quesneville H."/>
            <person name="Reidenbach K.R."/>
            <person name="Rogers Y.H."/>
            <person name="Roth C.W."/>
            <person name="Schneider J.R."/>
            <person name="Schatz M."/>
            <person name="Shumway M."/>
            <person name="Stanke M."/>
            <person name="Stinson E.O."/>
            <person name="Tubio J.M."/>
            <person name="Vanzee J.P."/>
            <person name="Verjovski-Almeida S."/>
            <person name="Werner D."/>
            <person name="White O."/>
            <person name="Wyder S."/>
            <person name="Zeng Q."/>
            <person name="Zhao Q."/>
            <person name="Zhao Y."/>
            <person name="Hill C.A."/>
            <person name="Raikhel A.S."/>
            <person name="Soares M.B."/>
            <person name="Knudson D.L."/>
            <person name="Lee N.H."/>
            <person name="Galagan J."/>
            <person name="Salzberg S.L."/>
            <person name="Paulsen I.T."/>
            <person name="Dimopoulos G."/>
            <person name="Collins F.H."/>
            <person name="Birren B."/>
            <person name="Fraser-Liggett C.M."/>
            <person name="Severson D.W."/>
        </authorList>
    </citation>
    <scope>NUCLEOTIDE SEQUENCE [LARGE SCALE GENOMIC DNA]</scope>
    <source>
        <strain evidence="1">Liverpool</strain>
    </source>
</reference>
<reference evidence="1" key="1">
    <citation type="submission" date="2005-10" db="EMBL/GenBank/DDBJ databases">
        <authorList>
            <person name="Loftus B.J."/>
            <person name="Nene V.M."/>
            <person name="Hannick L.I."/>
            <person name="Bidwell S."/>
            <person name="Haas B."/>
            <person name="Amedeo P."/>
            <person name="Orvis J."/>
            <person name="Wortman J.R."/>
            <person name="White O.R."/>
            <person name="Salzberg S."/>
            <person name="Shumway M."/>
            <person name="Koo H."/>
            <person name="Zhao Y."/>
            <person name="Holmes M."/>
            <person name="Miller J."/>
            <person name="Schatz M."/>
            <person name="Pop M."/>
            <person name="Pai G."/>
            <person name="Utterback T."/>
            <person name="Rogers Y.-H."/>
            <person name="Kravitz S."/>
            <person name="Fraser C.M."/>
        </authorList>
    </citation>
    <scope>NUCLEOTIDE SEQUENCE</scope>
    <source>
        <strain evidence="1">Liverpool</strain>
    </source>
</reference>
<protein>
    <submittedName>
        <fullName evidence="1">AAEL017353-PA</fullName>
    </submittedName>
</protein>
<evidence type="ECO:0000313" key="2">
    <source>
        <dbReference type="Proteomes" id="UP000682892"/>
    </source>
</evidence>
<proteinExistence type="predicted"/>
<name>J9HGM1_AEDAE</name>
<dbReference type="EMBL" id="CH477932">
    <property type="protein sequence ID" value="EJY58002.1"/>
    <property type="molecule type" value="Genomic_DNA"/>
</dbReference>
<gene>
    <name evidence="1" type="ORF">AaeL_AAEL017353</name>
</gene>
<dbReference type="Proteomes" id="UP000682892">
    <property type="component" value="Unassembled WGS sequence"/>
</dbReference>
<evidence type="ECO:0000313" key="1">
    <source>
        <dbReference type="EMBL" id="EJY58002.1"/>
    </source>
</evidence>
<dbReference type="AlphaFoldDB" id="J9HGM1"/>
<dbReference type="HOGENOM" id="CLU_3417340_0_0_1"/>
<reference evidence="1" key="3">
    <citation type="submission" date="2012-09" db="EMBL/GenBank/DDBJ databases">
        <authorList>
            <consortium name="VectorBase"/>
        </authorList>
    </citation>
    <scope>NUCLEOTIDE SEQUENCE</scope>
    <source>
        <strain evidence="1">Liverpool</strain>
    </source>
</reference>
<sequence>MKWKITVFLNLKLCVKKPIAVRAERS</sequence>
<accession>J9HGM1</accession>